<gene>
    <name evidence="2" type="ORF">AXG93_3001s1030</name>
</gene>
<evidence type="ECO:0000256" key="1">
    <source>
        <dbReference type="SAM" id="MobiDB-lite"/>
    </source>
</evidence>
<feature type="region of interest" description="Disordered" evidence="1">
    <location>
        <begin position="1"/>
        <end position="46"/>
    </location>
</feature>
<reference evidence="2" key="1">
    <citation type="submission" date="2016-03" db="EMBL/GenBank/DDBJ databases">
        <title>Mechanisms controlling the formation of the plant cell surface in tip-growing cells are functionally conserved among land plants.</title>
        <authorList>
            <person name="Honkanen S."/>
            <person name="Jones V.A."/>
            <person name="Morieri G."/>
            <person name="Champion C."/>
            <person name="Hetherington A.J."/>
            <person name="Kelly S."/>
            <person name="Saint-Marcoux D."/>
            <person name="Proust H."/>
            <person name="Prescott H."/>
            <person name="Dolan L."/>
        </authorList>
    </citation>
    <scope>NUCLEOTIDE SEQUENCE [LARGE SCALE GENOMIC DNA]</scope>
    <source>
        <tissue evidence="2">Whole gametophyte</tissue>
    </source>
</reference>
<dbReference type="Proteomes" id="UP000077202">
    <property type="component" value="Unassembled WGS sequence"/>
</dbReference>
<dbReference type="AlphaFoldDB" id="A0A176VSQ4"/>
<keyword evidence="3" id="KW-1185">Reference proteome</keyword>
<evidence type="ECO:0000313" key="2">
    <source>
        <dbReference type="EMBL" id="OAE23874.1"/>
    </source>
</evidence>
<sequence>MPAMKRCLPSKQVSFDDSPSGQEPSAQEQYRVEPSAQGPSAQKPMEQIAVGEGRDGKTRVPLAEAPSAIGKGAEECLRRWDAFGGARNRMSSGGSWRGHECRTYKCGSGGGVKSSVGNRTAGHEVAHGKQAVTHHCGNGIHAACGCLSLDFGGEF</sequence>
<dbReference type="EMBL" id="LVLJ01002757">
    <property type="protein sequence ID" value="OAE23874.1"/>
    <property type="molecule type" value="Genomic_DNA"/>
</dbReference>
<feature type="compositionally biased region" description="Polar residues" evidence="1">
    <location>
        <begin position="11"/>
        <end position="28"/>
    </location>
</feature>
<accession>A0A176VSQ4</accession>
<organism evidence="2 3">
    <name type="scientific">Marchantia polymorpha subsp. ruderalis</name>
    <dbReference type="NCBI Taxonomy" id="1480154"/>
    <lineage>
        <taxon>Eukaryota</taxon>
        <taxon>Viridiplantae</taxon>
        <taxon>Streptophyta</taxon>
        <taxon>Embryophyta</taxon>
        <taxon>Marchantiophyta</taxon>
        <taxon>Marchantiopsida</taxon>
        <taxon>Marchantiidae</taxon>
        <taxon>Marchantiales</taxon>
        <taxon>Marchantiaceae</taxon>
        <taxon>Marchantia</taxon>
    </lineage>
</organism>
<proteinExistence type="predicted"/>
<evidence type="ECO:0000313" key="3">
    <source>
        <dbReference type="Proteomes" id="UP000077202"/>
    </source>
</evidence>
<protein>
    <submittedName>
        <fullName evidence="2">Uncharacterized protein</fullName>
    </submittedName>
</protein>
<comment type="caution">
    <text evidence="2">The sequence shown here is derived from an EMBL/GenBank/DDBJ whole genome shotgun (WGS) entry which is preliminary data.</text>
</comment>
<name>A0A176VSQ4_MARPO</name>